<reference evidence="5 6" key="1">
    <citation type="submission" date="2024-11" db="EMBL/GenBank/DDBJ databases">
        <title>Chromosome-level genome assembly of the freshwater bivalve Anodonta woodiana.</title>
        <authorList>
            <person name="Chen X."/>
        </authorList>
    </citation>
    <scope>NUCLEOTIDE SEQUENCE [LARGE SCALE GENOMIC DNA]</scope>
    <source>
        <strain evidence="5">MN2024</strain>
        <tissue evidence="5">Gills</tissue>
    </source>
</reference>
<proteinExistence type="predicted"/>
<sequence length="415" mass="47565">MERGKIYIVTIILVMSERFLIKAQEDSVENRFVQSGEPLYVSPEQLDNILSDPQKRHFSGFVRIGRGLSSFVRIGKNSPSVTDHDYSTEEFPAEKRRLSTFVRIGKDSPYYMPGDITDEPMDDELSSQELNERQKRLSSFVRIGRDGKPLGANRYSSFVRIGRDGDDIDKRYSSFVRIGRDMEKTEDLAPQRRGSAFVRVGKFPSMAFLQSRDSLLRTLMEQPYFRRTGRIGHSSFIRIGKRDTSHALKLQLENDDLERINRFLRIGKEVEDALYGNVEADPNAETKKKIRETVSNGNTAKRYSSFVRIGKSPQEDDGYVRNMDDKEVSLDTSKRYSSFVRIGKKSEEMTEPAKRYSSFVRIGKKDTAAYIPIDTSKRYSSFVRIGKNVKPNQSVAEVHETSEIPIKHTDSNIES</sequence>
<gene>
    <name evidence="5" type="ORF">ACJMK2_019565</name>
</gene>
<dbReference type="InterPro" id="IPR051041">
    <property type="entry name" value="FMRFamide-related_np"/>
</dbReference>
<dbReference type="EMBL" id="JBJQND010000017">
    <property type="protein sequence ID" value="KAL3841413.1"/>
    <property type="molecule type" value="Genomic_DNA"/>
</dbReference>
<protein>
    <submittedName>
        <fullName evidence="5">Uncharacterized protein</fullName>
    </submittedName>
</protein>
<accession>A0ABD3TZK6</accession>
<keyword evidence="3" id="KW-0027">Amidation</keyword>
<keyword evidence="4" id="KW-0527">Neuropeptide</keyword>
<evidence type="ECO:0000313" key="6">
    <source>
        <dbReference type="Proteomes" id="UP001634394"/>
    </source>
</evidence>
<evidence type="ECO:0000256" key="2">
    <source>
        <dbReference type="ARBA" id="ARBA00022525"/>
    </source>
</evidence>
<comment type="subcellular location">
    <subcellularLocation>
        <location evidence="1">Secreted</location>
    </subcellularLocation>
</comment>
<dbReference type="AlphaFoldDB" id="A0ABD3TZK6"/>
<name>A0ABD3TZK6_SINWO</name>
<organism evidence="5 6">
    <name type="scientific">Sinanodonta woodiana</name>
    <name type="common">Chinese pond mussel</name>
    <name type="synonym">Anodonta woodiana</name>
    <dbReference type="NCBI Taxonomy" id="1069815"/>
    <lineage>
        <taxon>Eukaryota</taxon>
        <taxon>Metazoa</taxon>
        <taxon>Spiralia</taxon>
        <taxon>Lophotrochozoa</taxon>
        <taxon>Mollusca</taxon>
        <taxon>Bivalvia</taxon>
        <taxon>Autobranchia</taxon>
        <taxon>Heteroconchia</taxon>
        <taxon>Palaeoheterodonta</taxon>
        <taxon>Unionida</taxon>
        <taxon>Unionoidea</taxon>
        <taxon>Unionidae</taxon>
        <taxon>Unioninae</taxon>
        <taxon>Sinanodonta</taxon>
    </lineage>
</organism>
<dbReference type="GO" id="GO:0007218">
    <property type="term" value="P:neuropeptide signaling pathway"/>
    <property type="evidence" value="ECO:0007669"/>
    <property type="project" value="UniProtKB-KW"/>
</dbReference>
<evidence type="ECO:0000256" key="3">
    <source>
        <dbReference type="ARBA" id="ARBA00022815"/>
    </source>
</evidence>
<comment type="caution">
    <text evidence="5">The sequence shown here is derived from an EMBL/GenBank/DDBJ whole genome shotgun (WGS) entry which is preliminary data.</text>
</comment>
<dbReference type="Proteomes" id="UP001634394">
    <property type="component" value="Unassembled WGS sequence"/>
</dbReference>
<dbReference type="PANTHER" id="PTHR20986">
    <property type="entry name" value="FMRFAMIDE-RELATED PEPTIDES"/>
    <property type="match status" value="1"/>
</dbReference>
<evidence type="ECO:0000313" key="5">
    <source>
        <dbReference type="EMBL" id="KAL3841413.1"/>
    </source>
</evidence>
<dbReference type="PANTHER" id="PTHR20986:SF24">
    <property type="entry name" value="FMRFAMIDE-LIKE NEUROPEPTIDES 1"/>
    <property type="match status" value="1"/>
</dbReference>
<keyword evidence="2" id="KW-0964">Secreted</keyword>
<evidence type="ECO:0000256" key="1">
    <source>
        <dbReference type="ARBA" id="ARBA00004613"/>
    </source>
</evidence>
<dbReference type="GO" id="GO:0005576">
    <property type="term" value="C:extracellular region"/>
    <property type="evidence" value="ECO:0007669"/>
    <property type="project" value="UniProtKB-SubCell"/>
</dbReference>
<keyword evidence="6" id="KW-1185">Reference proteome</keyword>
<evidence type="ECO:0000256" key="4">
    <source>
        <dbReference type="ARBA" id="ARBA00023320"/>
    </source>
</evidence>